<accession>A0ABW0EUQ0</accession>
<comment type="caution">
    <text evidence="1">The sequence shown here is derived from an EMBL/GenBank/DDBJ whole genome shotgun (WGS) entry which is preliminary data.</text>
</comment>
<dbReference type="Proteomes" id="UP001596157">
    <property type="component" value="Unassembled WGS sequence"/>
</dbReference>
<keyword evidence="2" id="KW-1185">Reference proteome</keyword>
<name>A0ABW0EUQ0_9PSEU</name>
<reference evidence="2" key="1">
    <citation type="journal article" date="2019" name="Int. J. Syst. Evol. Microbiol.">
        <title>The Global Catalogue of Microorganisms (GCM) 10K type strain sequencing project: providing services to taxonomists for standard genome sequencing and annotation.</title>
        <authorList>
            <consortium name="The Broad Institute Genomics Platform"/>
            <consortium name="The Broad Institute Genome Sequencing Center for Infectious Disease"/>
            <person name="Wu L."/>
            <person name="Ma J."/>
        </authorList>
    </citation>
    <scope>NUCLEOTIDE SEQUENCE [LARGE SCALE GENOMIC DNA]</scope>
    <source>
        <strain evidence="2">CCUG 59778</strain>
    </source>
</reference>
<sequence length="488" mass="48890">MLLRLRPVVHASPTATGVLVRGWRSSFAVEGGGVATLWDRVATALATGVPAEALPDTGPVGALVAQLRAHDMLVPIPTRWDGPPPPEDVLAWLESVAADPALAWRRLSAEPVAVRGSGLLAAAAVRALRNVGIGVEVSISAGDGVLLSAGGVAVAAGCGDRTGFAVAPGGEGAVEADAADVARRLGIVGEPAEVLAALVGSAAAHRLVCAVAGLPDPSGGPERPGRESGGPSVFVADLDPLRAEYHPWFSRHRESVGGLDTLCDARLGDLAPVEPDDLPQLPVPVARCGAAIGAGVEPGRARVAAVTAAVAGPGVVAGIADDAEGLALRTAVHTLGGGTPLPASAWSGDPAARRWWKTVTLRFGVPATMTVSEWAPGVVHAVVRDDAGLLGWAVESTPGAAAAWAAASAAAGCQVGVRPGPLLTGSGATPPQAPPWPAEDFRWPAPTDEPAFRAAARAALPDLPTPTPLSAAARAAGITAFRLPGAHP</sequence>
<dbReference type="RefSeq" id="WP_378249844.1">
    <property type="nucleotide sequence ID" value="NZ_JBHSKF010000013.1"/>
</dbReference>
<proteinExistence type="predicted"/>
<evidence type="ECO:0000313" key="2">
    <source>
        <dbReference type="Proteomes" id="UP001596157"/>
    </source>
</evidence>
<gene>
    <name evidence="1" type="ORF">ACFPM7_23205</name>
</gene>
<dbReference type="EMBL" id="JBHSKF010000013">
    <property type="protein sequence ID" value="MFC5289975.1"/>
    <property type="molecule type" value="Genomic_DNA"/>
</dbReference>
<evidence type="ECO:0000313" key="1">
    <source>
        <dbReference type="EMBL" id="MFC5289975.1"/>
    </source>
</evidence>
<organism evidence="1 2">
    <name type="scientific">Actinokineospora guangxiensis</name>
    <dbReference type="NCBI Taxonomy" id="1490288"/>
    <lineage>
        <taxon>Bacteria</taxon>
        <taxon>Bacillati</taxon>
        <taxon>Actinomycetota</taxon>
        <taxon>Actinomycetes</taxon>
        <taxon>Pseudonocardiales</taxon>
        <taxon>Pseudonocardiaceae</taxon>
        <taxon>Actinokineospora</taxon>
    </lineage>
</organism>
<protein>
    <submittedName>
        <fullName evidence="1">Uncharacterized protein</fullName>
    </submittedName>
</protein>